<evidence type="ECO:0000313" key="7">
    <source>
        <dbReference type="Proteomes" id="UP000199445"/>
    </source>
</evidence>
<evidence type="ECO:0000256" key="3">
    <source>
        <dbReference type="ARBA" id="ARBA00023163"/>
    </source>
</evidence>
<dbReference type="Gene3D" id="1.10.357.10">
    <property type="entry name" value="Tetracycline Repressor, domain 2"/>
    <property type="match status" value="1"/>
</dbReference>
<name>A0A1I3UW84_9GAMM</name>
<evidence type="ECO:0000256" key="1">
    <source>
        <dbReference type="ARBA" id="ARBA00023015"/>
    </source>
</evidence>
<accession>A0A1I3UW84</accession>
<evidence type="ECO:0000259" key="5">
    <source>
        <dbReference type="PROSITE" id="PS50977"/>
    </source>
</evidence>
<dbReference type="InterPro" id="IPR009057">
    <property type="entry name" value="Homeodomain-like_sf"/>
</dbReference>
<organism evidence="6 7">
    <name type="scientific">Marinobacter persicus</name>
    <dbReference type="NCBI Taxonomy" id="930118"/>
    <lineage>
        <taxon>Bacteria</taxon>
        <taxon>Pseudomonadati</taxon>
        <taxon>Pseudomonadota</taxon>
        <taxon>Gammaproteobacteria</taxon>
        <taxon>Pseudomonadales</taxon>
        <taxon>Marinobacteraceae</taxon>
        <taxon>Marinobacter</taxon>
    </lineage>
</organism>
<proteinExistence type="predicted"/>
<dbReference type="PANTHER" id="PTHR47506:SF3">
    <property type="entry name" value="HTH-TYPE TRANSCRIPTIONAL REGULATOR LMRA"/>
    <property type="match status" value="1"/>
</dbReference>
<protein>
    <submittedName>
        <fullName evidence="6">DNA-binding transcriptional regulator, AcrR family</fullName>
    </submittedName>
</protein>
<sequence>MDKQEELVRTAFQLFYSRGIHAVGVNLVLAESGIAKKTLYHHFPSKEHLIGATIQYRDRNYRAWLASRLEQVSAGKAAILELFNALDDWFHDRVPEIDHFNGCFFINACAEFGDRDNAIHQACAGHKADVTALIRQHVDELSLSEELTNELTNLIVLLKEGAISMAHVRGNRNAAMEAKDILENILRDRVGDV</sequence>
<keyword evidence="2 4" id="KW-0238">DNA-binding</keyword>
<dbReference type="EMBL" id="FOSC01000007">
    <property type="protein sequence ID" value="SFJ87325.1"/>
    <property type="molecule type" value="Genomic_DNA"/>
</dbReference>
<dbReference type="RefSeq" id="WP_091704457.1">
    <property type="nucleotide sequence ID" value="NZ_BMYN01000001.1"/>
</dbReference>
<keyword evidence="7" id="KW-1185">Reference proteome</keyword>
<evidence type="ECO:0000256" key="4">
    <source>
        <dbReference type="PROSITE-ProRule" id="PRU00335"/>
    </source>
</evidence>
<keyword evidence="1" id="KW-0805">Transcription regulation</keyword>
<evidence type="ECO:0000256" key="2">
    <source>
        <dbReference type="ARBA" id="ARBA00023125"/>
    </source>
</evidence>
<dbReference type="SUPFAM" id="SSF48498">
    <property type="entry name" value="Tetracyclin repressor-like, C-terminal domain"/>
    <property type="match status" value="1"/>
</dbReference>
<dbReference type="Pfam" id="PF00440">
    <property type="entry name" value="TetR_N"/>
    <property type="match status" value="1"/>
</dbReference>
<dbReference type="Pfam" id="PF16925">
    <property type="entry name" value="TetR_C_13"/>
    <property type="match status" value="1"/>
</dbReference>
<feature type="domain" description="HTH tetR-type" evidence="5">
    <location>
        <begin position="1"/>
        <end position="61"/>
    </location>
</feature>
<dbReference type="InterPro" id="IPR036271">
    <property type="entry name" value="Tet_transcr_reg_TetR-rel_C_sf"/>
</dbReference>
<reference evidence="6 7" key="1">
    <citation type="submission" date="2016-10" db="EMBL/GenBank/DDBJ databases">
        <authorList>
            <person name="de Groot N.N."/>
        </authorList>
    </citation>
    <scope>NUCLEOTIDE SEQUENCE [LARGE SCALE GENOMIC DNA]</scope>
    <source>
        <strain evidence="6 7">IBRC-M 10445</strain>
    </source>
</reference>
<dbReference type="GO" id="GO:0003677">
    <property type="term" value="F:DNA binding"/>
    <property type="evidence" value="ECO:0007669"/>
    <property type="project" value="UniProtKB-UniRule"/>
</dbReference>
<gene>
    <name evidence="6" type="ORF">SAMN05216429_10710</name>
</gene>
<dbReference type="InterPro" id="IPR011075">
    <property type="entry name" value="TetR_C"/>
</dbReference>
<keyword evidence="3" id="KW-0804">Transcription</keyword>
<dbReference type="Proteomes" id="UP000199445">
    <property type="component" value="Unassembled WGS sequence"/>
</dbReference>
<dbReference type="InterPro" id="IPR001647">
    <property type="entry name" value="HTH_TetR"/>
</dbReference>
<dbReference type="PROSITE" id="PS50977">
    <property type="entry name" value="HTH_TETR_2"/>
    <property type="match status" value="1"/>
</dbReference>
<dbReference type="PRINTS" id="PR00455">
    <property type="entry name" value="HTHTETR"/>
</dbReference>
<evidence type="ECO:0000313" key="6">
    <source>
        <dbReference type="EMBL" id="SFJ87325.1"/>
    </source>
</evidence>
<feature type="DNA-binding region" description="H-T-H motif" evidence="4">
    <location>
        <begin position="24"/>
        <end position="43"/>
    </location>
</feature>
<dbReference type="AlphaFoldDB" id="A0A1I3UW84"/>
<dbReference type="OrthoDB" id="116240at2"/>
<dbReference type="SUPFAM" id="SSF46689">
    <property type="entry name" value="Homeodomain-like"/>
    <property type="match status" value="1"/>
</dbReference>
<dbReference type="PANTHER" id="PTHR47506">
    <property type="entry name" value="TRANSCRIPTIONAL REGULATORY PROTEIN"/>
    <property type="match status" value="1"/>
</dbReference>